<dbReference type="GO" id="GO:0000271">
    <property type="term" value="P:polysaccharide biosynthetic process"/>
    <property type="evidence" value="ECO:0007669"/>
    <property type="project" value="TreeGrafter"/>
</dbReference>
<evidence type="ECO:0000256" key="1">
    <source>
        <dbReference type="ARBA" id="ARBA00010154"/>
    </source>
</evidence>
<feature type="active site" description="Proton donor" evidence="2">
    <location>
        <position position="133"/>
    </location>
</feature>
<evidence type="ECO:0000313" key="5">
    <source>
        <dbReference type="Proteomes" id="UP000063699"/>
    </source>
</evidence>
<sequence>MQARKLAVEGAVEFSPRIFADDRGHFVSPYQEAAFVDAVGRPLFAVTQTNISMSRRGVVRGVHYTSTPPGTAKYVYCTRGKVLDIVVDIRVGSPTYGKWDAVILDPESYRSSYMPLGVGHAFVALEDNSVMSYLLSQSYVPENELALSVLDPELSLPIPRDIDPVLSDRDLEAPTLAEANARGLLPDYATCLRIEASPLVNARPA</sequence>
<comment type="similarity">
    <text evidence="1">Belongs to the dTDP-4-dehydrorhamnose 3,5-epimerase family.</text>
</comment>
<dbReference type="InterPro" id="IPR014710">
    <property type="entry name" value="RmlC-like_jellyroll"/>
</dbReference>
<dbReference type="AlphaFoldDB" id="A0A0N9HQP8"/>
<protein>
    <submittedName>
        <fullName evidence="4">dTDP-4-dehydrorhamnose 3,5-epimerase</fullName>
    </submittedName>
</protein>
<dbReference type="RefSeq" id="WP_054291361.1">
    <property type="nucleotide sequence ID" value="NZ_CP012752.1"/>
</dbReference>
<dbReference type="OrthoDB" id="9800680at2"/>
<dbReference type="KEGG" id="kphy:AOZ06_23380"/>
<evidence type="ECO:0000256" key="2">
    <source>
        <dbReference type="PIRSR" id="PIRSR600888-1"/>
    </source>
</evidence>
<keyword evidence="5" id="KW-1185">Reference proteome</keyword>
<reference evidence="4 5" key="1">
    <citation type="submission" date="2015-07" db="EMBL/GenBank/DDBJ databases">
        <title>Genome sequencing of Kibdelosporangium phytohabitans.</title>
        <authorList>
            <person name="Qin S."/>
            <person name="Xing K."/>
        </authorList>
    </citation>
    <scope>NUCLEOTIDE SEQUENCE [LARGE SCALE GENOMIC DNA]</scope>
    <source>
        <strain evidence="4 5">KLBMP1111</strain>
    </source>
</reference>
<name>A0A0N9HQP8_9PSEU</name>
<dbReference type="CDD" id="cd00438">
    <property type="entry name" value="cupin_RmlC"/>
    <property type="match status" value="1"/>
</dbReference>
<organism evidence="4 5">
    <name type="scientific">Kibdelosporangium phytohabitans</name>
    <dbReference type="NCBI Taxonomy" id="860235"/>
    <lineage>
        <taxon>Bacteria</taxon>
        <taxon>Bacillati</taxon>
        <taxon>Actinomycetota</taxon>
        <taxon>Actinomycetes</taxon>
        <taxon>Pseudonocardiales</taxon>
        <taxon>Pseudonocardiaceae</taxon>
        <taxon>Kibdelosporangium</taxon>
    </lineage>
</organism>
<dbReference type="PANTHER" id="PTHR21047:SF2">
    <property type="entry name" value="THYMIDINE DIPHOSPHO-4-KETO-RHAMNOSE 3,5-EPIMERASE"/>
    <property type="match status" value="1"/>
</dbReference>
<feature type="site" description="Participates in a stacking interaction with the thymidine ring of dTDP-4-oxo-6-deoxyglucose" evidence="3">
    <location>
        <position position="139"/>
    </location>
</feature>
<dbReference type="Proteomes" id="UP000063699">
    <property type="component" value="Chromosome"/>
</dbReference>
<dbReference type="Pfam" id="PF00908">
    <property type="entry name" value="dTDP_sugar_isom"/>
    <property type="match status" value="1"/>
</dbReference>
<dbReference type="SUPFAM" id="SSF51182">
    <property type="entry name" value="RmlC-like cupins"/>
    <property type="match status" value="1"/>
</dbReference>
<evidence type="ECO:0000256" key="3">
    <source>
        <dbReference type="PIRSR" id="PIRSR600888-3"/>
    </source>
</evidence>
<evidence type="ECO:0000313" key="4">
    <source>
        <dbReference type="EMBL" id="ALG09457.1"/>
    </source>
</evidence>
<dbReference type="InterPro" id="IPR011051">
    <property type="entry name" value="RmlC_Cupin_sf"/>
</dbReference>
<dbReference type="Gene3D" id="2.60.120.10">
    <property type="entry name" value="Jelly Rolls"/>
    <property type="match status" value="1"/>
</dbReference>
<dbReference type="InterPro" id="IPR000888">
    <property type="entry name" value="RmlC-like"/>
</dbReference>
<proteinExistence type="inferred from homology"/>
<dbReference type="GO" id="GO:0019305">
    <property type="term" value="P:dTDP-rhamnose biosynthetic process"/>
    <property type="evidence" value="ECO:0007669"/>
    <property type="project" value="TreeGrafter"/>
</dbReference>
<gene>
    <name evidence="4" type="ORF">AOZ06_23380</name>
</gene>
<dbReference type="PANTHER" id="PTHR21047">
    <property type="entry name" value="DTDP-6-DEOXY-D-GLUCOSE-3,5 EPIMERASE"/>
    <property type="match status" value="1"/>
</dbReference>
<dbReference type="GO" id="GO:0005829">
    <property type="term" value="C:cytosol"/>
    <property type="evidence" value="ECO:0007669"/>
    <property type="project" value="TreeGrafter"/>
</dbReference>
<dbReference type="GO" id="GO:0008830">
    <property type="term" value="F:dTDP-4-dehydrorhamnose 3,5-epimerase activity"/>
    <property type="evidence" value="ECO:0007669"/>
    <property type="project" value="InterPro"/>
</dbReference>
<accession>A0A0N9HQP8</accession>
<dbReference type="STRING" id="860235.AOZ06_23380"/>
<feature type="active site" description="Proton acceptor" evidence="2">
    <location>
        <position position="63"/>
    </location>
</feature>
<dbReference type="EMBL" id="CP012752">
    <property type="protein sequence ID" value="ALG09457.1"/>
    <property type="molecule type" value="Genomic_DNA"/>
</dbReference>